<evidence type="ECO:0000313" key="3">
    <source>
        <dbReference type="Proteomes" id="UP000003175"/>
    </source>
</evidence>
<accession>A0ABN0DQL3</accession>
<dbReference type="GeneID" id="32476370"/>
<feature type="domain" description="SUF system FeS cluster assembly SufBD core" evidence="1">
    <location>
        <begin position="59"/>
        <end position="248"/>
    </location>
</feature>
<comment type="caution">
    <text evidence="2">The sequence shown here is derived from an EMBL/GenBank/DDBJ whole genome shotgun (WGS) entry which is preliminary data.</text>
</comment>
<dbReference type="EMBL" id="ADGH01000004">
    <property type="protein sequence ID" value="EHG25224.1"/>
    <property type="molecule type" value="Genomic_DNA"/>
</dbReference>
<gene>
    <name evidence="2" type="ORF">HMPREF9432_00604</name>
</gene>
<evidence type="ECO:0000313" key="2">
    <source>
        <dbReference type="EMBL" id="EHG25224.1"/>
    </source>
</evidence>
<name>A0ABN0DQL3_9FIRM</name>
<dbReference type="InterPro" id="IPR037284">
    <property type="entry name" value="SUF_FeS_clus_asmbl_SufBD_sf"/>
</dbReference>
<dbReference type="InterPro" id="IPR000825">
    <property type="entry name" value="SUF_FeS_clus_asmbl_SufBD_core"/>
</dbReference>
<organism evidence="2 3">
    <name type="scientific">Selenomonas noxia F0398</name>
    <dbReference type="NCBI Taxonomy" id="702437"/>
    <lineage>
        <taxon>Bacteria</taxon>
        <taxon>Bacillati</taxon>
        <taxon>Bacillota</taxon>
        <taxon>Negativicutes</taxon>
        <taxon>Selenomonadales</taxon>
        <taxon>Selenomonadaceae</taxon>
        <taxon>Selenomonas</taxon>
    </lineage>
</organism>
<dbReference type="Proteomes" id="UP000003175">
    <property type="component" value="Unassembled WGS sequence"/>
</dbReference>
<dbReference type="RefSeq" id="WP_006694373.1">
    <property type="nucleotide sequence ID" value="NZ_JH376858.1"/>
</dbReference>
<dbReference type="PANTHER" id="PTHR43575">
    <property type="entry name" value="PROTEIN ABCI7, CHLOROPLASTIC"/>
    <property type="match status" value="1"/>
</dbReference>
<sequence>MAMREVFSKIPLLTWRWLGVNELPLPQNLGKAKSVTLSCMPGEQKSYIIDLRESGLQEITVDVPERAKMHVTFVQFVSTDRSAASRIKAEVGKQGLFSCTIAEIGAAHTASELHVTLAGDEARADVWGLYFGDAERKIDLNYIIRQEGQRTDANMQVRGALLNRSVKTFRGTLDFVQGARGSTGKEDEEVTILSPHVRNRSVPLMLSHEGDVDGHHAVSIGKMDEEKLFYLMSRGLDDRAAQQLIVEASFEPVLARIENDELRAEIAHYLERRLLGGAQEL</sequence>
<reference evidence="2 3" key="1">
    <citation type="submission" date="2011-08" db="EMBL/GenBank/DDBJ databases">
        <title>The Genome Sequence of Selenomonas noxia F0398.</title>
        <authorList>
            <consortium name="The Broad Institute Genome Sequencing Platform"/>
            <person name="Earl A."/>
            <person name="Ward D."/>
            <person name="Feldgarden M."/>
            <person name="Gevers D."/>
            <person name="Izard J."/>
            <person name="Ganesan A."/>
            <person name="Blanton J.M."/>
            <person name="Baranova O.V."/>
            <person name="Tanner A.C."/>
            <person name="Dewhirst F.E."/>
            <person name="Young S.K."/>
            <person name="Zeng Q."/>
            <person name="Gargeya S."/>
            <person name="Fitzgerald M."/>
            <person name="Haas B."/>
            <person name="Abouelleil A."/>
            <person name="Alvarado L."/>
            <person name="Arachchi H.M."/>
            <person name="Berlin A."/>
            <person name="Brown A."/>
            <person name="Chapman S.B."/>
            <person name="Chen Z."/>
            <person name="Dunbar C."/>
            <person name="Freedman E."/>
            <person name="Gearin G."/>
            <person name="Gellesch M."/>
            <person name="Goldberg J."/>
            <person name="Griggs A."/>
            <person name="Gujja S."/>
            <person name="Heiman D."/>
            <person name="Howarth C."/>
            <person name="Larson L."/>
            <person name="Lui A."/>
            <person name="MacDonald P.J.P."/>
            <person name="Montmayeur A."/>
            <person name="Murphy C."/>
            <person name="Neiman D."/>
            <person name="Pearson M."/>
            <person name="Priest M."/>
            <person name="Roberts A."/>
            <person name="Saif S."/>
            <person name="Shea T."/>
            <person name="Shenoy N."/>
            <person name="Sisk P."/>
            <person name="Stolte C."/>
            <person name="Sykes S."/>
            <person name="Wortman J."/>
            <person name="Nusbaum C."/>
            <person name="Birren B."/>
        </authorList>
    </citation>
    <scope>NUCLEOTIDE SEQUENCE [LARGE SCALE GENOMIC DNA]</scope>
    <source>
        <strain evidence="2 3">F0398</strain>
    </source>
</reference>
<evidence type="ECO:0000259" key="1">
    <source>
        <dbReference type="Pfam" id="PF01458"/>
    </source>
</evidence>
<dbReference type="PANTHER" id="PTHR43575:SF1">
    <property type="entry name" value="PROTEIN ABCI7, CHLOROPLASTIC"/>
    <property type="match status" value="1"/>
</dbReference>
<dbReference type="Pfam" id="PF01458">
    <property type="entry name" value="SUFBD_core"/>
    <property type="match status" value="1"/>
</dbReference>
<dbReference type="SUPFAM" id="SSF101960">
    <property type="entry name" value="Stabilizer of iron transporter SufD"/>
    <property type="match status" value="1"/>
</dbReference>
<dbReference type="InterPro" id="IPR055346">
    <property type="entry name" value="Fe-S_cluster_assembly_SufBD"/>
</dbReference>
<protein>
    <recommendedName>
        <fullName evidence="1">SUF system FeS cluster assembly SufBD core domain-containing protein</fullName>
    </recommendedName>
</protein>
<proteinExistence type="predicted"/>
<keyword evidence="3" id="KW-1185">Reference proteome</keyword>